<comment type="pathway">
    <text evidence="1">Protein modification; protein glycosylation.</text>
</comment>
<proteinExistence type="predicted"/>
<keyword evidence="2" id="KW-0808">Transferase</keyword>
<sequence>MEGESEEGGEEEEEVRRKRREGRDVFVYCTFSRPFKVDPSTWQVWMEVMKGVPSSVLMMLTWSGDEVEDRAVQSRWKAEAEMAGVNGSRLLFFPLAPFHSHLRSKSICDLYLDTLPFNGHGTIADTLFARVPVLTLPGERAHASRLGSAIALTAGCPHEAVAMDRRDYVKKGIKLGSDVSAYTRFRASFAFGRVINEEKSSISRLGNEKVWCDAFEMVARMRVELAALARPFLHFHTVAADRG</sequence>
<dbReference type="PANTHER" id="PTHR44998">
    <property type="match status" value="1"/>
</dbReference>
<keyword evidence="3" id="KW-0677">Repeat</keyword>
<evidence type="ECO:0000313" key="6">
    <source>
        <dbReference type="EMBL" id="CAE0248829.1"/>
    </source>
</evidence>
<evidence type="ECO:0000256" key="4">
    <source>
        <dbReference type="ARBA" id="ARBA00022803"/>
    </source>
</evidence>
<dbReference type="InterPro" id="IPR029489">
    <property type="entry name" value="OGT/SEC/SPY_C"/>
</dbReference>
<feature type="domain" description="O-GlcNAc transferase C-terminal" evidence="5">
    <location>
        <begin position="22"/>
        <end position="191"/>
    </location>
</feature>
<dbReference type="GO" id="GO:0006493">
    <property type="term" value="P:protein O-linked glycosylation"/>
    <property type="evidence" value="ECO:0007669"/>
    <property type="project" value="TreeGrafter"/>
</dbReference>
<dbReference type="GO" id="GO:0016757">
    <property type="term" value="F:glycosyltransferase activity"/>
    <property type="evidence" value="ECO:0007669"/>
    <property type="project" value="TreeGrafter"/>
</dbReference>
<evidence type="ECO:0000256" key="3">
    <source>
        <dbReference type="ARBA" id="ARBA00022737"/>
    </source>
</evidence>
<organism evidence="6">
    <name type="scientific">Palpitomonas bilix</name>
    <dbReference type="NCBI Taxonomy" id="652834"/>
    <lineage>
        <taxon>Eukaryota</taxon>
        <taxon>Eukaryota incertae sedis</taxon>
    </lineage>
</organism>
<evidence type="ECO:0000259" key="5">
    <source>
        <dbReference type="Pfam" id="PF13844"/>
    </source>
</evidence>
<name>A0A7S3D8X5_9EUKA</name>
<evidence type="ECO:0000256" key="2">
    <source>
        <dbReference type="ARBA" id="ARBA00022679"/>
    </source>
</evidence>
<dbReference type="Pfam" id="PF13844">
    <property type="entry name" value="Glyco_transf_41"/>
    <property type="match status" value="1"/>
</dbReference>
<keyword evidence="4" id="KW-0802">TPR repeat</keyword>
<dbReference type="PANTHER" id="PTHR44998:SF1">
    <property type="entry name" value="UDP-N-ACETYLGLUCOSAMINE--PEPTIDE N-ACETYLGLUCOSAMINYLTRANSFERASE 110 KDA SUBUNIT"/>
    <property type="match status" value="1"/>
</dbReference>
<gene>
    <name evidence="6" type="ORF">PBIL07802_LOCUS11026</name>
</gene>
<accession>A0A7S3D8X5</accession>
<evidence type="ECO:0000256" key="1">
    <source>
        <dbReference type="ARBA" id="ARBA00004922"/>
    </source>
</evidence>
<protein>
    <recommendedName>
        <fullName evidence="5">O-GlcNAc transferase C-terminal domain-containing protein</fullName>
    </recommendedName>
</protein>
<reference evidence="6" key="1">
    <citation type="submission" date="2021-01" db="EMBL/GenBank/DDBJ databases">
        <authorList>
            <person name="Corre E."/>
            <person name="Pelletier E."/>
            <person name="Niang G."/>
            <person name="Scheremetjew M."/>
            <person name="Finn R."/>
            <person name="Kale V."/>
            <person name="Holt S."/>
            <person name="Cochrane G."/>
            <person name="Meng A."/>
            <person name="Brown T."/>
            <person name="Cohen L."/>
        </authorList>
    </citation>
    <scope>NUCLEOTIDE SEQUENCE</scope>
    <source>
        <strain evidence="6">NIES-2562</strain>
    </source>
</reference>
<dbReference type="AlphaFoldDB" id="A0A7S3D8X5"/>
<dbReference type="EMBL" id="HBIB01017051">
    <property type="protein sequence ID" value="CAE0248829.1"/>
    <property type="molecule type" value="Transcribed_RNA"/>
</dbReference>
<dbReference type="Gene3D" id="3.40.50.2000">
    <property type="entry name" value="Glycogen Phosphorylase B"/>
    <property type="match status" value="1"/>
</dbReference>